<name>C1GU43_PARBA</name>
<reference evidence="1 2" key="1">
    <citation type="journal article" date="2011" name="PLoS Genet.">
        <title>Comparative genomic analysis of human fungal pathogens causing paracoccidioidomycosis.</title>
        <authorList>
            <person name="Desjardins C.A."/>
            <person name="Champion M.D."/>
            <person name="Holder J.W."/>
            <person name="Muszewska A."/>
            <person name="Goldberg J."/>
            <person name="Bailao A.M."/>
            <person name="Brigido M.M."/>
            <person name="Ferreira M.E."/>
            <person name="Garcia A.M."/>
            <person name="Grynberg M."/>
            <person name="Gujja S."/>
            <person name="Heiman D.I."/>
            <person name="Henn M.R."/>
            <person name="Kodira C.D."/>
            <person name="Leon-Narvaez H."/>
            <person name="Longo L.V."/>
            <person name="Ma L.J."/>
            <person name="Malavazi I."/>
            <person name="Matsuo A.L."/>
            <person name="Morais F.V."/>
            <person name="Pereira M."/>
            <person name="Rodriguez-Brito S."/>
            <person name="Sakthikumar S."/>
            <person name="Salem-Izacc S.M."/>
            <person name="Sykes S.M."/>
            <person name="Teixeira M.M."/>
            <person name="Vallejo M.C."/>
            <person name="Walter M.E."/>
            <person name="Yandava C."/>
            <person name="Young S."/>
            <person name="Zeng Q."/>
            <person name="Zucker J."/>
            <person name="Felipe M.S."/>
            <person name="Goldman G.H."/>
            <person name="Haas B.J."/>
            <person name="McEwen J.G."/>
            <person name="Nino-Vega G."/>
            <person name="Puccia R."/>
            <person name="San-Blas G."/>
            <person name="Soares C.M."/>
            <person name="Birren B.W."/>
            <person name="Cuomo C.A."/>
        </authorList>
    </citation>
    <scope>NUCLEOTIDE SEQUENCE [LARGE SCALE GENOMIC DNA]</scope>
    <source>
        <strain evidence="2">ATCC MYA-826 / Pb01</strain>
    </source>
</reference>
<dbReference type="EMBL" id="KN293995">
    <property type="protein sequence ID" value="EEH39849.2"/>
    <property type="molecule type" value="Genomic_DNA"/>
</dbReference>
<gene>
    <name evidence="1" type="ORF">PAAG_02038</name>
</gene>
<dbReference type="GeneID" id="9099294"/>
<dbReference type="HOGENOM" id="CLU_2740722_0_0_1"/>
<dbReference type="OrthoDB" id="5412996at2759"/>
<dbReference type="KEGG" id="pbl:PAAG_02038"/>
<keyword evidence="2" id="KW-1185">Reference proteome</keyword>
<accession>C1GU43</accession>
<organism evidence="1 2">
    <name type="scientific">Paracoccidioides lutzii (strain ATCC MYA-826 / Pb01)</name>
    <name type="common">Paracoccidioides brasiliensis</name>
    <dbReference type="NCBI Taxonomy" id="502779"/>
    <lineage>
        <taxon>Eukaryota</taxon>
        <taxon>Fungi</taxon>
        <taxon>Dikarya</taxon>
        <taxon>Ascomycota</taxon>
        <taxon>Pezizomycotina</taxon>
        <taxon>Eurotiomycetes</taxon>
        <taxon>Eurotiomycetidae</taxon>
        <taxon>Onygenales</taxon>
        <taxon>Ajellomycetaceae</taxon>
        <taxon>Paracoccidioides</taxon>
    </lineage>
</organism>
<evidence type="ECO:0000313" key="1">
    <source>
        <dbReference type="EMBL" id="EEH39849.2"/>
    </source>
</evidence>
<proteinExistence type="predicted"/>
<evidence type="ECO:0000313" key="2">
    <source>
        <dbReference type="Proteomes" id="UP000002059"/>
    </source>
</evidence>
<dbReference type="RefSeq" id="XP_002796150.2">
    <property type="nucleotide sequence ID" value="XM_002796104.2"/>
</dbReference>
<protein>
    <submittedName>
        <fullName evidence="1">Uncharacterized protein</fullName>
    </submittedName>
</protein>
<dbReference type="AlphaFoldDB" id="C1GU43"/>
<sequence>MPSMTIDVRTTPKPTMDQSIAVKREKASQTMANLYLRVDAGRKVKHELATMNYLRRNTSIPVPEALGSGIC</sequence>
<dbReference type="Proteomes" id="UP000002059">
    <property type="component" value="Partially assembled WGS sequence"/>
</dbReference>
<dbReference type="VEuPathDB" id="FungiDB:PAAG_02038"/>